<gene>
    <name evidence="1" type="ORF">BBG48_008490</name>
</gene>
<comment type="caution">
    <text evidence="1">The sequence shown here is derived from an EMBL/GenBank/DDBJ whole genome shotgun (WGS) entry which is preliminary data.</text>
</comment>
<reference evidence="1 2" key="1">
    <citation type="journal article" date="2016" name="Genome Announc.">
        <title>Draft Genome Sequence of Criibacterium bergeronii gen. nov., sp. nov., Strain CCRI-22567T, Isolated from a Vaginal Sample from a Woman with Bacterial Vaginosis.</title>
        <authorList>
            <person name="Maheux A.F."/>
            <person name="Berube E."/>
            <person name="Boudreau D.K."/>
            <person name="Raymond F."/>
            <person name="Corbeil J."/>
            <person name="Roy P.H."/>
            <person name="Boissinot M."/>
            <person name="Omar R.F."/>
        </authorList>
    </citation>
    <scope>NUCLEOTIDE SEQUENCE [LARGE SCALE GENOMIC DNA]</scope>
    <source>
        <strain evidence="1 2">CCRI-22567</strain>
    </source>
</reference>
<dbReference type="AlphaFoldDB" id="A0A371IJS1"/>
<proteinExistence type="predicted"/>
<evidence type="ECO:0000313" key="1">
    <source>
        <dbReference type="EMBL" id="RDY20713.1"/>
    </source>
</evidence>
<dbReference type="EMBL" id="MBEW02000022">
    <property type="protein sequence ID" value="RDY20713.1"/>
    <property type="molecule type" value="Genomic_DNA"/>
</dbReference>
<keyword evidence="2" id="KW-1185">Reference proteome</keyword>
<protein>
    <submittedName>
        <fullName evidence="1">Phage gp6-like head-tail connector protein</fullName>
    </submittedName>
</protein>
<accession>A0A371IJS1</accession>
<dbReference type="STRING" id="1871336.BBG48_05265"/>
<dbReference type="RefSeq" id="WP_068914012.1">
    <property type="nucleotide sequence ID" value="NZ_MBEW02000022.1"/>
</dbReference>
<name>A0A371IJS1_9FIRM</name>
<dbReference type="Proteomes" id="UP000093352">
    <property type="component" value="Unassembled WGS sequence"/>
</dbReference>
<organism evidence="1 2">
    <name type="scientific">Criibacterium bergeronii</name>
    <dbReference type="NCBI Taxonomy" id="1871336"/>
    <lineage>
        <taxon>Bacteria</taxon>
        <taxon>Bacillati</taxon>
        <taxon>Bacillota</taxon>
        <taxon>Clostridia</taxon>
        <taxon>Peptostreptococcales</taxon>
        <taxon>Filifactoraceae</taxon>
        <taxon>Criibacterium</taxon>
    </lineage>
</organism>
<sequence>MLDEIKNYLNITWEDADIDKKLTSMIEESKKAINSLMGVEIDFDVDLEQKELLKNRIRYAYNNALECFEDNFKSEILRLQFQEGVKAYEK</sequence>
<evidence type="ECO:0000313" key="2">
    <source>
        <dbReference type="Proteomes" id="UP000093352"/>
    </source>
</evidence>